<feature type="region of interest" description="Disordered" evidence="1">
    <location>
        <begin position="48"/>
        <end position="99"/>
    </location>
</feature>
<evidence type="ECO:0000256" key="1">
    <source>
        <dbReference type="SAM" id="MobiDB-lite"/>
    </source>
</evidence>
<dbReference type="OrthoDB" id="1740536at2759"/>
<dbReference type="KEGG" id="nnu:104588977"/>
<dbReference type="eggNOG" id="KOG0017">
    <property type="taxonomic scope" value="Eukaryota"/>
</dbReference>
<reference evidence="3" key="1">
    <citation type="submission" date="2025-08" db="UniProtKB">
        <authorList>
            <consortium name="RefSeq"/>
        </authorList>
    </citation>
    <scope>IDENTIFICATION</scope>
</reference>
<feature type="compositionally biased region" description="Basic and acidic residues" evidence="1">
    <location>
        <begin position="172"/>
        <end position="185"/>
    </location>
</feature>
<gene>
    <name evidence="3" type="primary">LOC104588977</name>
</gene>
<protein>
    <submittedName>
        <fullName evidence="3">Uncharacterized protein LOC104588977</fullName>
    </submittedName>
</protein>
<evidence type="ECO:0000313" key="2">
    <source>
        <dbReference type="Proteomes" id="UP000189703"/>
    </source>
</evidence>
<proteinExistence type="predicted"/>
<sequence length="265" mass="30726">MNQSVAVTAIQHGICPSPFNFSISNNPSQTLATLMSHAQKYINAKEAQAQLRDEEERLDRKGRDKEERKLERSNRDHKRQDRRPDHIPRTPPPTYRNFTPLNIPLSKVLVQIHDHSYVRWPEKMKTQGNKRNHDKYCKFHRDHGHDTENCFDLRNHIEDLIRHGYLGGFIDKSEKPTQQEQRTEIARPPPRAPPASAIHGHKKKRNQLITFTNDDLRGVQAPYDDALLITAEVANFEMRRILVDTGSSTDVLFDDAFEKLGIDKE</sequence>
<dbReference type="Proteomes" id="UP000189703">
    <property type="component" value="Unplaced"/>
</dbReference>
<organism evidence="2 3">
    <name type="scientific">Nelumbo nucifera</name>
    <name type="common">Sacred lotus</name>
    <dbReference type="NCBI Taxonomy" id="4432"/>
    <lineage>
        <taxon>Eukaryota</taxon>
        <taxon>Viridiplantae</taxon>
        <taxon>Streptophyta</taxon>
        <taxon>Embryophyta</taxon>
        <taxon>Tracheophyta</taxon>
        <taxon>Spermatophyta</taxon>
        <taxon>Magnoliopsida</taxon>
        <taxon>Proteales</taxon>
        <taxon>Nelumbonaceae</taxon>
        <taxon>Nelumbo</taxon>
    </lineage>
</organism>
<dbReference type="PANTHER" id="PTHR33240:SF8">
    <property type="entry name" value="OS03G0439900 PROTEIN"/>
    <property type="match status" value="1"/>
</dbReference>
<dbReference type="RefSeq" id="XP_010245427.1">
    <property type="nucleotide sequence ID" value="XM_010247125.1"/>
</dbReference>
<feature type="region of interest" description="Disordered" evidence="1">
    <location>
        <begin position="172"/>
        <end position="201"/>
    </location>
</feature>
<keyword evidence="2" id="KW-1185">Reference proteome</keyword>
<dbReference type="OMA" id="VANFEMR"/>
<feature type="compositionally biased region" description="Basic and acidic residues" evidence="1">
    <location>
        <begin position="51"/>
        <end position="88"/>
    </location>
</feature>
<dbReference type="AlphaFoldDB" id="A0A1U7Z0C9"/>
<accession>A0A1U7Z0C9</accession>
<dbReference type="PANTHER" id="PTHR33240">
    <property type="entry name" value="OS08G0508500 PROTEIN"/>
    <property type="match status" value="1"/>
</dbReference>
<dbReference type="InParanoid" id="A0A1U7Z0C9"/>
<dbReference type="GeneID" id="104588977"/>
<name>A0A1U7Z0C9_NELNU</name>
<evidence type="ECO:0000313" key="3">
    <source>
        <dbReference type="RefSeq" id="XP_010245427.1"/>
    </source>
</evidence>